<evidence type="ECO:0008006" key="4">
    <source>
        <dbReference type="Google" id="ProtNLM"/>
    </source>
</evidence>
<feature type="compositionally biased region" description="Basic and acidic residues" evidence="1">
    <location>
        <begin position="1"/>
        <end position="18"/>
    </location>
</feature>
<feature type="compositionally biased region" description="Low complexity" evidence="1">
    <location>
        <begin position="128"/>
        <end position="143"/>
    </location>
</feature>
<feature type="compositionally biased region" description="Low complexity" evidence="1">
    <location>
        <begin position="82"/>
        <end position="112"/>
    </location>
</feature>
<dbReference type="Pfam" id="PF09849">
    <property type="entry name" value="DUF2076"/>
    <property type="match status" value="1"/>
</dbReference>
<reference evidence="3" key="1">
    <citation type="submission" date="2016-10" db="EMBL/GenBank/DDBJ databases">
        <authorList>
            <person name="de Groot N.N."/>
        </authorList>
    </citation>
    <scope>NUCLEOTIDE SEQUENCE [LARGE SCALE GENOMIC DNA]</scope>
    <source>
        <strain evidence="3">DSM 15758</strain>
    </source>
</reference>
<dbReference type="AlphaFoldDB" id="A0A1G5NXW0"/>
<dbReference type="OrthoDB" id="122910at2"/>
<feature type="region of interest" description="Disordered" evidence="1">
    <location>
        <begin position="1"/>
        <end position="27"/>
    </location>
</feature>
<dbReference type="Proteomes" id="UP000183046">
    <property type="component" value="Unassembled WGS sequence"/>
</dbReference>
<organism evidence="2 3">
    <name type="scientific">Pseudomonas oryzihabitans</name>
    <dbReference type="NCBI Taxonomy" id="47885"/>
    <lineage>
        <taxon>Bacteria</taxon>
        <taxon>Pseudomonadati</taxon>
        <taxon>Pseudomonadota</taxon>
        <taxon>Gammaproteobacteria</taxon>
        <taxon>Pseudomonadales</taxon>
        <taxon>Pseudomonadaceae</taxon>
        <taxon>Pseudomonas</taxon>
    </lineage>
</organism>
<feature type="region of interest" description="Disordered" evidence="1">
    <location>
        <begin position="72"/>
        <end position="143"/>
    </location>
</feature>
<protein>
    <recommendedName>
        <fullName evidence="4">Histidine kinase</fullName>
    </recommendedName>
</protein>
<dbReference type="RefSeq" id="WP_027597958.1">
    <property type="nucleotide sequence ID" value="NZ_CP044074.1"/>
</dbReference>
<accession>A0A1G5NXW0</accession>
<gene>
    <name evidence="2" type="ORF">SAMN05216279_108126</name>
</gene>
<dbReference type="eggNOG" id="COG3416">
    <property type="taxonomic scope" value="Bacteria"/>
</dbReference>
<evidence type="ECO:0000256" key="1">
    <source>
        <dbReference type="SAM" id="MobiDB-lite"/>
    </source>
</evidence>
<evidence type="ECO:0000313" key="3">
    <source>
        <dbReference type="Proteomes" id="UP000183046"/>
    </source>
</evidence>
<sequence length="261" mass="26925">MQREESQLIEGLFDRLKTTEAQTAPRDREAEALIQQRLREQPAAPYYMAQAMLIQEAAIKRLDQRVRELESQMAQVQQNRPSSGGFLSSLFGGGSSQPAGGQAAANAAPSRGWNDPGPAASRPANPGYAQPNPGYAQPAPGYGAPQAAPSRMGGFMGGALQTAAGVAGGVLAAQAISGLFHHSQPEEIVNVINETPAADQGLADAGSQGGWADNASYDNGGGFQDAGGYQDNGGFQDAADYGDTGGGGGFFDDSGDDDSFI</sequence>
<name>A0A1G5NXW0_9PSED</name>
<dbReference type="InterPro" id="IPR018648">
    <property type="entry name" value="DUF2076"/>
</dbReference>
<comment type="caution">
    <text evidence="2">The sequence shown here is derived from an EMBL/GenBank/DDBJ whole genome shotgun (WGS) entry which is preliminary data.</text>
</comment>
<proteinExistence type="predicted"/>
<evidence type="ECO:0000313" key="2">
    <source>
        <dbReference type="EMBL" id="SCZ42173.1"/>
    </source>
</evidence>
<dbReference type="EMBL" id="FMWB01000008">
    <property type="protein sequence ID" value="SCZ42173.1"/>
    <property type="molecule type" value="Genomic_DNA"/>
</dbReference>
<feature type="compositionally biased region" description="Polar residues" evidence="1">
    <location>
        <begin position="72"/>
        <end position="81"/>
    </location>
</feature>
<feature type="region of interest" description="Disordered" evidence="1">
    <location>
        <begin position="200"/>
        <end position="261"/>
    </location>
</feature>
<dbReference type="STRING" id="237610.BJP27_06250"/>